<dbReference type="Pfam" id="PF12796">
    <property type="entry name" value="Ank_2"/>
    <property type="match status" value="1"/>
</dbReference>
<evidence type="ECO:0000259" key="5">
    <source>
        <dbReference type="Pfam" id="PF12001"/>
    </source>
</evidence>
<dbReference type="PANTHER" id="PTHR24147">
    <property type="entry name" value="ANKYRIN REPEAT DOMAIN 36-RELATED"/>
    <property type="match status" value="1"/>
</dbReference>
<dbReference type="Proteomes" id="UP000322234">
    <property type="component" value="Unassembled WGS sequence"/>
</dbReference>
<evidence type="ECO:0000256" key="2">
    <source>
        <dbReference type="PROSITE-ProRule" id="PRU00023"/>
    </source>
</evidence>
<evidence type="ECO:0000313" key="8">
    <source>
        <dbReference type="Proteomes" id="UP000322234"/>
    </source>
</evidence>
<evidence type="ECO:0000256" key="1">
    <source>
        <dbReference type="ARBA" id="ARBA00023054"/>
    </source>
</evidence>
<feature type="repeat" description="ANK" evidence="2">
    <location>
        <begin position="41"/>
        <end position="73"/>
    </location>
</feature>
<dbReference type="InterPro" id="IPR050657">
    <property type="entry name" value="Ankyrin_repeat_domain"/>
</dbReference>
<dbReference type="InterPro" id="IPR021885">
    <property type="entry name" value="DUF3496"/>
</dbReference>
<organism evidence="7 8">
    <name type="scientific">Bos mutus</name>
    <name type="common">wild yak</name>
    <dbReference type="NCBI Taxonomy" id="72004"/>
    <lineage>
        <taxon>Eukaryota</taxon>
        <taxon>Metazoa</taxon>
        <taxon>Chordata</taxon>
        <taxon>Craniata</taxon>
        <taxon>Vertebrata</taxon>
        <taxon>Euteleostomi</taxon>
        <taxon>Mammalia</taxon>
        <taxon>Eutheria</taxon>
        <taxon>Laurasiatheria</taxon>
        <taxon>Artiodactyla</taxon>
        <taxon>Ruminantia</taxon>
        <taxon>Pecora</taxon>
        <taxon>Bovidae</taxon>
        <taxon>Bovinae</taxon>
        <taxon>Bos</taxon>
    </lineage>
</organism>
<feature type="coiled-coil region" evidence="3">
    <location>
        <begin position="538"/>
        <end position="598"/>
    </location>
</feature>
<dbReference type="PANTHER" id="PTHR24147:SF60">
    <property type="entry name" value="ANKYRIN REPEAT DOMAIN-CONTAINING PROTEIN 26-RELATED"/>
    <property type="match status" value="1"/>
</dbReference>
<evidence type="ECO:0000256" key="4">
    <source>
        <dbReference type="SAM" id="MobiDB-lite"/>
    </source>
</evidence>
<dbReference type="InterPro" id="IPR039497">
    <property type="entry name" value="CC144C-like_CC_dom"/>
</dbReference>
<dbReference type="Pfam" id="PF14915">
    <property type="entry name" value="CCDC144C"/>
    <property type="match status" value="2"/>
</dbReference>
<keyword evidence="2" id="KW-0040">ANK repeat</keyword>
<dbReference type="Gene3D" id="1.25.40.20">
    <property type="entry name" value="Ankyrin repeat-containing domain"/>
    <property type="match status" value="1"/>
</dbReference>
<sequence length="913" mass="105941">MPMRGSRDDLTPLLLAIHERRGQMVEFLVKKEANIHAVDKKKRTALMLALKYESINVIRFLLQQGADIFSQDVFGWTAEEYAVISGFNIFRQLISEYKEKRSKTSPGKNQPRFPNKPGVDLGPTSNYEHVLKSKLMKLMKASQQSKRNNLSRELDLEIITEEEQEKLDEDENNHAQVKELINYVNELDDLTQSSETVSEDDSVSLLKVQDTILLHEILVDFQRSQRSHCELLRGEFYRMKSKVCGLQKELSETKEVKSQLEHQKVEWERELGSLRFMILVKKQKTCFTKKHMLQEESAMLRLEIDALKNQHREKEENYFKVIEILKLENEKESKQRLETEVYHSRLAAALHDHDQSQTSKRDLELVFQRARDEWLCLRDKMKYDVANLKDNNEMLSQQLSSEIEHMYQNEQGKVNTYLGKQESLEEILSQLQSENMLLWQQLGNAQNRADSKEKTVFSIQDQFQQIVRKLQAEYEKQCLMLEKRNRELTKEWNHLKERMYCDRASYGAVVRQLQQELDDGVKKQSMSEASLKVMSCYGAKLEAEAQDLKNNCELLQLRLLTSQTQAEFQQMELRIKDLESELSKMKSLQEDSNQAELEKYKQLNLVECEVRKSLEDKLDKTHERLAVISTKLEVKTEQNTSLLRSLSTRPVLEPPCVGNFNNPLVLNGNLTPRANMQRELDRNIARELREVVSFFYLLYPCGAIFLHPDTILRKRGFHQLLKCLSEDCVQNEGTGRNASQFLCSKNRDAPLAHSSTLFPAGGKDSRDLFLCIVSGGVLDQMPAKFQNVTEVRMDENYNLLPHGSISNMPSFQTLKRTEGCFLAFSSFQTVHKGSSWQFSPMSGRSKKTLGLEIENVKLQTTAKKQVDKIEQLQKNLLSTRLIDNLTAELETASLKCLHPDAKKIKFFERSYYL</sequence>
<feature type="domain" description="CCDC144C-like coiled-coil" evidence="6">
    <location>
        <begin position="326"/>
        <end position="400"/>
    </location>
</feature>
<feature type="repeat" description="ANK" evidence="2">
    <location>
        <begin position="8"/>
        <end position="40"/>
    </location>
</feature>
<dbReference type="Pfam" id="PF12001">
    <property type="entry name" value="DUF3496"/>
    <property type="match status" value="1"/>
</dbReference>
<dbReference type="SUPFAM" id="SSF48403">
    <property type="entry name" value="Ankyrin repeat"/>
    <property type="match status" value="1"/>
</dbReference>
<dbReference type="EMBL" id="VBQZ03000135">
    <property type="protein sequence ID" value="MXQ95447.1"/>
    <property type="molecule type" value="Genomic_DNA"/>
</dbReference>
<keyword evidence="1 3" id="KW-0175">Coiled coil</keyword>
<dbReference type="PROSITE" id="PS50088">
    <property type="entry name" value="ANK_REPEAT"/>
    <property type="match status" value="2"/>
</dbReference>
<gene>
    <name evidence="7" type="ORF">E5288_WYG019447</name>
</gene>
<dbReference type="InterPro" id="IPR036770">
    <property type="entry name" value="Ankyrin_rpt-contain_sf"/>
</dbReference>
<proteinExistence type="predicted"/>
<name>A0A6B0S3A9_9CETA</name>
<dbReference type="AlphaFoldDB" id="A0A6B0S3A9"/>
<evidence type="ECO:0000256" key="3">
    <source>
        <dbReference type="SAM" id="Coils"/>
    </source>
</evidence>
<feature type="domain" description="DUF3496" evidence="5">
    <location>
        <begin position="569"/>
        <end position="676"/>
    </location>
</feature>
<keyword evidence="8" id="KW-1185">Reference proteome</keyword>
<dbReference type="SMART" id="SM00248">
    <property type="entry name" value="ANK"/>
    <property type="match status" value="2"/>
</dbReference>
<feature type="region of interest" description="Disordered" evidence="4">
    <location>
        <begin position="100"/>
        <end position="121"/>
    </location>
</feature>
<reference evidence="7" key="1">
    <citation type="submission" date="2019-10" db="EMBL/GenBank/DDBJ databases">
        <title>The sequence and de novo assembly of the wild yak genome.</title>
        <authorList>
            <person name="Liu Y."/>
        </authorList>
    </citation>
    <scope>NUCLEOTIDE SEQUENCE [LARGE SCALE GENOMIC DNA]</scope>
    <source>
        <strain evidence="7">WY2019</strain>
    </source>
</reference>
<feature type="coiled-coil region" evidence="3">
    <location>
        <begin position="250"/>
        <end position="317"/>
    </location>
</feature>
<dbReference type="InterPro" id="IPR002110">
    <property type="entry name" value="Ankyrin_rpt"/>
</dbReference>
<evidence type="ECO:0000259" key="6">
    <source>
        <dbReference type="Pfam" id="PF14915"/>
    </source>
</evidence>
<accession>A0A6B0S3A9</accession>
<dbReference type="PROSITE" id="PS50297">
    <property type="entry name" value="ANK_REP_REGION"/>
    <property type="match status" value="1"/>
</dbReference>
<feature type="domain" description="CCDC144C-like coiled-coil" evidence="6">
    <location>
        <begin position="402"/>
        <end position="553"/>
    </location>
</feature>
<evidence type="ECO:0000313" key="7">
    <source>
        <dbReference type="EMBL" id="MXQ95447.1"/>
    </source>
</evidence>
<comment type="caution">
    <text evidence="7">The sequence shown here is derived from an EMBL/GenBank/DDBJ whole genome shotgun (WGS) entry which is preliminary data.</text>
</comment>
<protein>
    <submittedName>
        <fullName evidence="7">Uncharacterized protein</fullName>
    </submittedName>
</protein>